<dbReference type="GO" id="GO:0003677">
    <property type="term" value="F:DNA binding"/>
    <property type="evidence" value="ECO:0007669"/>
    <property type="project" value="UniProtKB-KW"/>
</dbReference>
<dbReference type="RefSeq" id="WP_307690940.1">
    <property type="nucleotide sequence ID" value="NZ_JAUSRO010000011.1"/>
</dbReference>
<dbReference type="PANTHER" id="PTHR46577:SF2">
    <property type="entry name" value="TRANSCRIPTIONAL REGULATORY PROTEIN"/>
    <property type="match status" value="1"/>
</dbReference>
<evidence type="ECO:0000259" key="6">
    <source>
        <dbReference type="PROSITE" id="PS50949"/>
    </source>
</evidence>
<evidence type="ECO:0000313" key="7">
    <source>
        <dbReference type="EMBL" id="MDP9901152.1"/>
    </source>
</evidence>
<dbReference type="Proteomes" id="UP001226867">
    <property type="component" value="Unassembled WGS sequence"/>
</dbReference>
<dbReference type="PANTHER" id="PTHR46577">
    <property type="entry name" value="HTH-TYPE TRANSCRIPTIONAL REGULATORY PROTEIN GABR"/>
    <property type="match status" value="1"/>
</dbReference>
<dbReference type="CDD" id="cd07377">
    <property type="entry name" value="WHTH_GntR"/>
    <property type="match status" value="1"/>
</dbReference>
<comment type="similarity">
    <text evidence="1">In the C-terminal section; belongs to the class-I pyridoxal-phosphate-dependent aminotransferase family.</text>
</comment>
<dbReference type="InterPro" id="IPR015421">
    <property type="entry name" value="PyrdxlP-dep_Trfase_major"/>
</dbReference>
<dbReference type="CDD" id="cd00609">
    <property type="entry name" value="AAT_like"/>
    <property type="match status" value="1"/>
</dbReference>
<dbReference type="SUPFAM" id="SSF53383">
    <property type="entry name" value="PLP-dependent transferases"/>
    <property type="match status" value="1"/>
</dbReference>
<feature type="domain" description="HTH gntR-type" evidence="6">
    <location>
        <begin position="8"/>
        <end position="76"/>
    </location>
</feature>
<dbReference type="InterPro" id="IPR036390">
    <property type="entry name" value="WH_DNA-bd_sf"/>
</dbReference>
<protein>
    <submittedName>
        <fullName evidence="7">DNA-binding transcriptional MocR family regulator</fullName>
    </submittedName>
</protein>
<dbReference type="EMBL" id="JAUSRO010000011">
    <property type="protein sequence ID" value="MDP9901152.1"/>
    <property type="molecule type" value="Genomic_DNA"/>
</dbReference>
<keyword evidence="4 7" id="KW-0238">DNA-binding</keyword>
<evidence type="ECO:0000256" key="2">
    <source>
        <dbReference type="ARBA" id="ARBA00022898"/>
    </source>
</evidence>
<dbReference type="PROSITE" id="PS50949">
    <property type="entry name" value="HTH_GNTR"/>
    <property type="match status" value="1"/>
</dbReference>
<organism evidence="7 8">
    <name type="scientific">Variovorax ginsengisoli</name>
    <dbReference type="NCBI Taxonomy" id="363844"/>
    <lineage>
        <taxon>Bacteria</taxon>
        <taxon>Pseudomonadati</taxon>
        <taxon>Pseudomonadota</taxon>
        <taxon>Betaproteobacteria</taxon>
        <taxon>Burkholderiales</taxon>
        <taxon>Comamonadaceae</taxon>
        <taxon>Variovorax</taxon>
    </lineage>
</organism>
<dbReference type="InterPro" id="IPR000524">
    <property type="entry name" value="Tscrpt_reg_HTH_GntR"/>
</dbReference>
<evidence type="ECO:0000313" key="8">
    <source>
        <dbReference type="Proteomes" id="UP001226867"/>
    </source>
</evidence>
<dbReference type="Pfam" id="PF00392">
    <property type="entry name" value="GntR"/>
    <property type="match status" value="1"/>
</dbReference>
<evidence type="ECO:0000256" key="3">
    <source>
        <dbReference type="ARBA" id="ARBA00023015"/>
    </source>
</evidence>
<dbReference type="InterPro" id="IPR015422">
    <property type="entry name" value="PyrdxlP-dep_Trfase_small"/>
</dbReference>
<gene>
    <name evidence="7" type="ORF">J2W36_003418</name>
</gene>
<dbReference type="Pfam" id="PF00155">
    <property type="entry name" value="Aminotran_1_2"/>
    <property type="match status" value="1"/>
</dbReference>
<reference evidence="7 8" key="1">
    <citation type="submission" date="2023-07" db="EMBL/GenBank/DDBJ databases">
        <title>Sorghum-associated microbial communities from plants grown in Nebraska, USA.</title>
        <authorList>
            <person name="Schachtman D."/>
        </authorList>
    </citation>
    <scope>NUCLEOTIDE SEQUENCE [LARGE SCALE GENOMIC DNA]</scope>
    <source>
        <strain evidence="7 8">DS1607</strain>
    </source>
</reference>
<keyword evidence="8" id="KW-1185">Reference proteome</keyword>
<accession>A0ABT9S9W3</accession>
<comment type="caution">
    <text evidence="7">The sequence shown here is derived from an EMBL/GenBank/DDBJ whole genome shotgun (WGS) entry which is preliminary data.</text>
</comment>
<dbReference type="InterPro" id="IPR015424">
    <property type="entry name" value="PyrdxlP-dep_Trfase"/>
</dbReference>
<keyword evidence="2" id="KW-0663">Pyridoxal phosphate</keyword>
<keyword evidence="5" id="KW-0804">Transcription</keyword>
<sequence length="477" mass="52273">MLTRTSTQSLAEQLAALFAERIRNRLLAPGSRLPSVRECARQQDVSPHTVVAAYDKLLAQGLVEARRQRGFFVRDAASAEPVRRLGAATAPAAPAVPLVLAATQADASSLIRGMFHRQSDKPQPGMGVFPPDWMDSTFMPTSLRRLTGTKALQELSLQYGEPAGDAALRRSLSQKLVGINVPAPPEQILTSIGATHALDIVSRTLLRAGDPVMVEEPGWAIEFARLESLGMRILPVPRRADGPDLAVMAQYCEAHQPKLFVSVSVLHNPTGYSLTPGSAHRVLQLANRHDFHIVEDDTYSHLAPEHATRLCALDGLQRTIYVSGFAKILAPNWRIGFLAAPPALFSRLLETKLLSTLTTPALFERALAWCIDQGQLRRHAERVRLRLDGARARTVKLAIAHDCSFVSEPAGLFGWVETGVDTDALTQRMLDEGYLLAPGSLFHARRPPSTLMRVNFATAQDATFWKVFARVRASMKA</sequence>
<dbReference type="InterPro" id="IPR051446">
    <property type="entry name" value="HTH_trans_reg/aminotransferase"/>
</dbReference>
<dbReference type="InterPro" id="IPR036388">
    <property type="entry name" value="WH-like_DNA-bd_sf"/>
</dbReference>
<dbReference type="SUPFAM" id="SSF46785">
    <property type="entry name" value="Winged helix' DNA-binding domain"/>
    <property type="match status" value="1"/>
</dbReference>
<evidence type="ECO:0000256" key="5">
    <source>
        <dbReference type="ARBA" id="ARBA00023163"/>
    </source>
</evidence>
<dbReference type="InterPro" id="IPR004839">
    <property type="entry name" value="Aminotransferase_I/II_large"/>
</dbReference>
<dbReference type="Gene3D" id="3.90.1150.10">
    <property type="entry name" value="Aspartate Aminotransferase, domain 1"/>
    <property type="match status" value="1"/>
</dbReference>
<dbReference type="SMART" id="SM00345">
    <property type="entry name" value="HTH_GNTR"/>
    <property type="match status" value="1"/>
</dbReference>
<dbReference type="Gene3D" id="3.40.640.10">
    <property type="entry name" value="Type I PLP-dependent aspartate aminotransferase-like (Major domain)"/>
    <property type="match status" value="1"/>
</dbReference>
<evidence type="ECO:0000256" key="1">
    <source>
        <dbReference type="ARBA" id="ARBA00005384"/>
    </source>
</evidence>
<proteinExistence type="inferred from homology"/>
<evidence type="ECO:0000256" key="4">
    <source>
        <dbReference type="ARBA" id="ARBA00023125"/>
    </source>
</evidence>
<name>A0ABT9S9W3_9BURK</name>
<dbReference type="Gene3D" id="1.10.10.10">
    <property type="entry name" value="Winged helix-like DNA-binding domain superfamily/Winged helix DNA-binding domain"/>
    <property type="match status" value="1"/>
</dbReference>
<keyword evidence="3" id="KW-0805">Transcription regulation</keyword>